<evidence type="ECO:0000313" key="7">
    <source>
        <dbReference type="EMBL" id="CAJ0558666.1"/>
    </source>
</evidence>
<proteinExistence type="predicted"/>
<protein>
    <recommendedName>
        <fullName evidence="6">Major facilitator superfamily (MFS) profile domain-containing protein</fullName>
    </recommendedName>
</protein>
<feature type="transmembrane region" description="Helical" evidence="5">
    <location>
        <begin position="293"/>
        <end position="314"/>
    </location>
</feature>
<sequence length="484" mass="53740">MIPDPPHLSPANSNFSVNGQYTVLSGEKKKDNYSPDDVLAEIGESNRRLLIAMFSASVIWILGAMPLMASSFTSDTNHASMHTIVDEFNLTEDRAYLAEIPTTAYMAGNMIGGTVLTQASDRFGRRPILLLSLACFSLSGMMASFSPSITIYSCLRALQGCFYTGCTVIGWVAGYEMSPPKMRPLATLVFGLGWLVGYSLVAPMAYYAATWRQLLLYTAFPALPFAGWAYFALPETLHYLASRRKTVEMGQWITKICGDGQKVHIQPEQIQMEQKGPDLRVNAFREVLANKRFLVYFIAMVYLWVCDTFTYFGLSLYSTQLSGNKWVNYLLMGLVELPAYIFTPWLIKRFGRRFIVVISHFVAGVAFLSLLASAELPEWVVLMIWLIGKSAITLSFMVLFVYASEVFPTDIRNASVGLCVVIARFGGMAAPQIKNMALLFSKLPEITLSTVCLLGAVITLLLPETANRPLPASIRESTEKKPLI</sequence>
<evidence type="ECO:0000259" key="6">
    <source>
        <dbReference type="PROSITE" id="PS50850"/>
    </source>
</evidence>
<feature type="transmembrane region" description="Helical" evidence="5">
    <location>
        <begin position="155"/>
        <end position="173"/>
    </location>
</feature>
<evidence type="ECO:0000256" key="5">
    <source>
        <dbReference type="SAM" id="Phobius"/>
    </source>
</evidence>
<evidence type="ECO:0000256" key="2">
    <source>
        <dbReference type="ARBA" id="ARBA00022692"/>
    </source>
</evidence>
<reference evidence="7" key="1">
    <citation type="submission" date="2023-06" db="EMBL/GenBank/DDBJ databases">
        <authorList>
            <person name="Delattre M."/>
        </authorList>
    </citation>
    <scope>NUCLEOTIDE SEQUENCE</scope>
    <source>
        <strain evidence="7">AF72</strain>
    </source>
</reference>
<name>A0AA36C5U2_9BILA</name>
<evidence type="ECO:0000256" key="3">
    <source>
        <dbReference type="ARBA" id="ARBA00022989"/>
    </source>
</evidence>
<dbReference type="InterPro" id="IPR011701">
    <property type="entry name" value="MFS"/>
</dbReference>
<dbReference type="GO" id="GO:0016020">
    <property type="term" value="C:membrane"/>
    <property type="evidence" value="ECO:0007669"/>
    <property type="project" value="UniProtKB-SubCell"/>
</dbReference>
<keyword evidence="2 5" id="KW-0812">Transmembrane</keyword>
<feature type="non-terminal residue" evidence="7">
    <location>
        <position position="484"/>
    </location>
</feature>
<dbReference type="InterPro" id="IPR020846">
    <property type="entry name" value="MFS_dom"/>
</dbReference>
<evidence type="ECO:0000256" key="4">
    <source>
        <dbReference type="ARBA" id="ARBA00023136"/>
    </source>
</evidence>
<dbReference type="Proteomes" id="UP001177023">
    <property type="component" value="Unassembled WGS sequence"/>
</dbReference>
<feature type="transmembrane region" description="Helical" evidence="5">
    <location>
        <begin position="354"/>
        <end position="373"/>
    </location>
</feature>
<dbReference type="PROSITE" id="PS50850">
    <property type="entry name" value="MFS"/>
    <property type="match status" value="1"/>
</dbReference>
<dbReference type="AlphaFoldDB" id="A0AA36C5U2"/>
<dbReference type="InterPro" id="IPR036259">
    <property type="entry name" value="MFS_trans_sf"/>
</dbReference>
<keyword evidence="3 5" id="KW-1133">Transmembrane helix</keyword>
<accession>A0AA36C5U2</accession>
<dbReference type="EMBL" id="CATQJA010000256">
    <property type="protein sequence ID" value="CAJ0558666.1"/>
    <property type="molecule type" value="Genomic_DNA"/>
</dbReference>
<feature type="transmembrane region" description="Helical" evidence="5">
    <location>
        <begin position="185"/>
        <end position="208"/>
    </location>
</feature>
<keyword evidence="4 5" id="KW-0472">Membrane</keyword>
<feature type="transmembrane region" description="Helical" evidence="5">
    <location>
        <begin position="326"/>
        <end position="347"/>
    </location>
</feature>
<dbReference type="SUPFAM" id="SSF103473">
    <property type="entry name" value="MFS general substrate transporter"/>
    <property type="match status" value="1"/>
</dbReference>
<feature type="domain" description="Major facilitator superfamily (MFS) profile" evidence="6">
    <location>
        <begin position="49"/>
        <end position="467"/>
    </location>
</feature>
<organism evidence="7 8">
    <name type="scientific">Mesorhabditis spiculigera</name>
    <dbReference type="NCBI Taxonomy" id="96644"/>
    <lineage>
        <taxon>Eukaryota</taxon>
        <taxon>Metazoa</taxon>
        <taxon>Ecdysozoa</taxon>
        <taxon>Nematoda</taxon>
        <taxon>Chromadorea</taxon>
        <taxon>Rhabditida</taxon>
        <taxon>Rhabditina</taxon>
        <taxon>Rhabditomorpha</taxon>
        <taxon>Rhabditoidea</taxon>
        <taxon>Rhabditidae</taxon>
        <taxon>Mesorhabditinae</taxon>
        <taxon>Mesorhabditis</taxon>
    </lineage>
</organism>
<dbReference type="CDD" id="cd17317">
    <property type="entry name" value="MFS_SLC22"/>
    <property type="match status" value="1"/>
</dbReference>
<evidence type="ECO:0000256" key="1">
    <source>
        <dbReference type="ARBA" id="ARBA00004141"/>
    </source>
</evidence>
<comment type="caution">
    <text evidence="7">The sequence shown here is derived from an EMBL/GenBank/DDBJ whole genome shotgun (WGS) entry which is preliminary data.</text>
</comment>
<feature type="transmembrane region" description="Helical" evidence="5">
    <location>
        <begin position="379"/>
        <end position="402"/>
    </location>
</feature>
<keyword evidence="8" id="KW-1185">Reference proteome</keyword>
<dbReference type="Pfam" id="PF07690">
    <property type="entry name" value="MFS_1"/>
    <property type="match status" value="1"/>
</dbReference>
<dbReference type="Gene3D" id="1.20.1250.20">
    <property type="entry name" value="MFS general substrate transporter like domains"/>
    <property type="match status" value="1"/>
</dbReference>
<dbReference type="GO" id="GO:0022857">
    <property type="term" value="F:transmembrane transporter activity"/>
    <property type="evidence" value="ECO:0007669"/>
    <property type="project" value="InterPro"/>
</dbReference>
<dbReference type="PANTHER" id="PTHR24064">
    <property type="entry name" value="SOLUTE CARRIER FAMILY 22 MEMBER"/>
    <property type="match status" value="1"/>
</dbReference>
<feature type="transmembrane region" description="Helical" evidence="5">
    <location>
        <begin position="214"/>
        <end position="233"/>
    </location>
</feature>
<feature type="transmembrane region" description="Helical" evidence="5">
    <location>
        <begin position="128"/>
        <end position="149"/>
    </location>
</feature>
<comment type="subcellular location">
    <subcellularLocation>
        <location evidence="1">Membrane</location>
        <topology evidence="1">Multi-pass membrane protein</topology>
    </subcellularLocation>
</comment>
<feature type="transmembrane region" description="Helical" evidence="5">
    <location>
        <begin position="446"/>
        <end position="463"/>
    </location>
</feature>
<evidence type="ECO:0000313" key="8">
    <source>
        <dbReference type="Proteomes" id="UP001177023"/>
    </source>
</evidence>
<feature type="transmembrane region" description="Helical" evidence="5">
    <location>
        <begin position="49"/>
        <end position="69"/>
    </location>
</feature>
<gene>
    <name evidence="7" type="ORF">MSPICULIGERA_LOCUS1052</name>
</gene>